<dbReference type="GO" id="GO:0046872">
    <property type="term" value="F:metal ion binding"/>
    <property type="evidence" value="ECO:0007669"/>
    <property type="project" value="UniProtKB-KW"/>
</dbReference>
<dbReference type="OMA" id="YACGFRH"/>
<dbReference type="GO" id="GO:0003834">
    <property type="term" value="F:beta-carotene 15,15'-dioxygenase activity"/>
    <property type="evidence" value="ECO:0000318"/>
    <property type="project" value="GO_Central"/>
</dbReference>
<evidence type="ECO:0000256" key="4">
    <source>
        <dbReference type="ARBA" id="ARBA00023004"/>
    </source>
</evidence>
<dbReference type="eggNOG" id="KOG1285">
    <property type="taxonomic scope" value="Eukaryota"/>
</dbReference>
<protein>
    <submittedName>
        <fullName evidence="6">Uncharacterized protein</fullName>
    </submittedName>
</protein>
<feature type="binding site" evidence="5">
    <location>
        <position position="310"/>
    </location>
    <ligand>
        <name>Fe cation</name>
        <dbReference type="ChEBI" id="CHEBI:24875"/>
        <note>catalytic</note>
    </ligand>
</feature>
<evidence type="ECO:0000256" key="5">
    <source>
        <dbReference type="PIRSR" id="PIRSR604294-1"/>
    </source>
</evidence>
<keyword evidence="2 5" id="KW-0479">Metal-binding</keyword>
<sequence length="511" mass="58626">MTTTAGNFVEIFTSHSELELPVQAKITGQIPPWLSGTLIRNGPGKFEFGEFEYNHIFDGPALLYRFTIDNGKVEYFNKFLRSKSFLENTKANRITHMEYGTNAVPDPCKSIFHRYFSYYFGSDKEKITDNCLVNVIELKKRFYAVSELPVLWQIDSQSLDVIGKVDVSTDMDDPLDNSLAHPHEEPDGTVYNYGIKRGRFTKYNIYKVPPRSKESPLEKTMAGAQVICSLSPTKAEAYVHSFGMSESYFILLENPFFFSIPRFLARSFFGWTLDKCFYWDPTQLSRIHVLCRKTGKELAVFTTDPMFVFHHINAFEKNGEIILDVVAYPDGDIMNGLLIQDMRDFCNKKGRTEHQIPAGQFRRYHLPNPAERGRSTSSEEPHHIFNFEVLYDKMELPRINYEHCNTKEYTYVYGLTNTSSSLLYDEIVKINTFSKEVKTWRFPNHFPSEPVFVPKPGGVREDEGVVLSMVIDTANGNTYLLVLDAQTFDELGRATVPEIGASTIHGRFVKN</sequence>
<feature type="binding site" evidence="5">
    <location>
        <position position="181"/>
    </location>
    <ligand>
        <name>Fe cation</name>
        <dbReference type="ChEBI" id="CHEBI:24875"/>
        <note>catalytic</note>
    </ligand>
</feature>
<keyword evidence="3" id="KW-0560">Oxidoreductase</keyword>
<proteinExistence type="inferred from homology"/>
<organism evidence="6 7">
    <name type="scientific">Nematostella vectensis</name>
    <name type="common">Starlet sea anemone</name>
    <dbReference type="NCBI Taxonomy" id="45351"/>
    <lineage>
        <taxon>Eukaryota</taxon>
        <taxon>Metazoa</taxon>
        <taxon>Cnidaria</taxon>
        <taxon>Anthozoa</taxon>
        <taxon>Hexacorallia</taxon>
        <taxon>Actiniaria</taxon>
        <taxon>Edwardsiidae</taxon>
        <taxon>Nematostella</taxon>
    </lineage>
</organism>
<dbReference type="InterPro" id="IPR004294">
    <property type="entry name" value="Carotenoid_Oase"/>
</dbReference>
<keyword evidence="7" id="KW-1185">Reference proteome</keyword>
<dbReference type="PhylomeDB" id="A7RR05"/>
<gene>
    <name evidence="6" type="ORF">NEMVEDRAFT_v1g200812</name>
</gene>
<dbReference type="PANTHER" id="PTHR10543:SF24">
    <property type="entry name" value="CAROTENOID ISOMEROOXYGENASE"/>
    <property type="match status" value="1"/>
</dbReference>
<accession>A7RR05</accession>
<dbReference type="FunCoup" id="A7RR05">
    <property type="interactions" value="42"/>
</dbReference>
<feature type="binding site" evidence="5">
    <location>
        <position position="240"/>
    </location>
    <ligand>
        <name>Fe cation</name>
        <dbReference type="ChEBI" id="CHEBI:24875"/>
        <note>catalytic</note>
    </ligand>
</feature>
<name>A7RR05_NEMVE</name>
<evidence type="ECO:0000313" key="6">
    <source>
        <dbReference type="EMBL" id="EDO46083.1"/>
    </source>
</evidence>
<dbReference type="HOGENOM" id="CLU_016472_1_2_1"/>
<evidence type="ECO:0000256" key="1">
    <source>
        <dbReference type="ARBA" id="ARBA00006787"/>
    </source>
</evidence>
<dbReference type="EMBL" id="DS469530">
    <property type="protein sequence ID" value="EDO46083.1"/>
    <property type="molecule type" value="Genomic_DNA"/>
</dbReference>
<feature type="binding site" evidence="5">
    <location>
        <position position="505"/>
    </location>
    <ligand>
        <name>Fe cation</name>
        <dbReference type="ChEBI" id="CHEBI:24875"/>
        <note>catalytic</note>
    </ligand>
</feature>
<dbReference type="GO" id="GO:0010436">
    <property type="term" value="F:carotenoid dioxygenase activity"/>
    <property type="evidence" value="ECO:0000318"/>
    <property type="project" value="GO_Central"/>
</dbReference>
<dbReference type="InParanoid" id="A7RR05"/>
<dbReference type="STRING" id="45351.A7RR05"/>
<dbReference type="Proteomes" id="UP000001593">
    <property type="component" value="Unassembled WGS sequence"/>
</dbReference>
<keyword evidence="4 5" id="KW-0408">Iron</keyword>
<dbReference type="PANTHER" id="PTHR10543">
    <property type="entry name" value="BETA-CAROTENE DIOXYGENASE"/>
    <property type="match status" value="1"/>
</dbReference>
<evidence type="ECO:0000256" key="2">
    <source>
        <dbReference type="ARBA" id="ARBA00022723"/>
    </source>
</evidence>
<dbReference type="AlphaFoldDB" id="A7RR05"/>
<dbReference type="Pfam" id="PF03055">
    <property type="entry name" value="RPE65"/>
    <property type="match status" value="1"/>
</dbReference>
<dbReference type="GO" id="GO:0016121">
    <property type="term" value="P:carotene catabolic process"/>
    <property type="evidence" value="ECO:0000318"/>
    <property type="project" value="GO_Central"/>
</dbReference>
<evidence type="ECO:0000313" key="7">
    <source>
        <dbReference type="Proteomes" id="UP000001593"/>
    </source>
</evidence>
<comment type="similarity">
    <text evidence="1">Belongs to the carotenoid oxygenase family.</text>
</comment>
<evidence type="ECO:0000256" key="3">
    <source>
        <dbReference type="ARBA" id="ARBA00023002"/>
    </source>
</evidence>
<comment type="cofactor">
    <cofactor evidence="5">
        <name>Fe(2+)</name>
        <dbReference type="ChEBI" id="CHEBI:29033"/>
    </cofactor>
    <text evidence="5">Binds 1 Fe(2+) ion per subunit.</text>
</comment>
<reference evidence="6 7" key="1">
    <citation type="journal article" date="2007" name="Science">
        <title>Sea anemone genome reveals ancestral eumetazoan gene repertoire and genomic organization.</title>
        <authorList>
            <person name="Putnam N.H."/>
            <person name="Srivastava M."/>
            <person name="Hellsten U."/>
            <person name="Dirks B."/>
            <person name="Chapman J."/>
            <person name="Salamov A."/>
            <person name="Terry A."/>
            <person name="Shapiro H."/>
            <person name="Lindquist E."/>
            <person name="Kapitonov V.V."/>
            <person name="Jurka J."/>
            <person name="Genikhovich G."/>
            <person name="Grigoriev I.V."/>
            <person name="Lucas S.M."/>
            <person name="Steele R.E."/>
            <person name="Finnerty J.R."/>
            <person name="Technau U."/>
            <person name="Martindale M.Q."/>
            <person name="Rokhsar D.S."/>
        </authorList>
    </citation>
    <scope>NUCLEOTIDE SEQUENCE [LARGE SCALE GENOMIC DNA]</scope>
    <source>
        <strain evidence="7">CH2 X CH6</strain>
    </source>
</reference>